<dbReference type="GO" id="GO:0008233">
    <property type="term" value="F:peptidase activity"/>
    <property type="evidence" value="ECO:0007669"/>
    <property type="project" value="UniProtKB-KW"/>
</dbReference>
<dbReference type="SUPFAM" id="SSF53187">
    <property type="entry name" value="Zn-dependent exopeptidases"/>
    <property type="match status" value="1"/>
</dbReference>
<dbReference type="EC" id="3.4.-.-" evidence="3"/>
<dbReference type="PANTHER" id="PTHR12283:SF6">
    <property type="entry name" value="GLUTAMINYL-PEPTIDE CYCLOTRANSFERASE-RELATED"/>
    <property type="match status" value="1"/>
</dbReference>
<sequence length="429" mass="47933">MSSTTAGHSPLSRRELLANVYVPLLCFLSIFTLIRPASSASTLGPREFKQLSSDGLNSLVSHPDPIRNIDPNNPSSHLSKILIPRVSGTENNTIVRNYIIDTLKKLNWHIEEDSFTDTTPYGVKPFTNIIATKDPKAPRRVILSAHYDSKYFSTYPNNQFVGATDSAAPCAFMLDLAETLDPLLNKRQQRLEDGEEDDEDVAETTLQLVFFDGEEAFKDWTDTDSIYGARHLAEKWATTYPTPNAKRRLVPTASMTELSGIEHLILLDLLGAQDPVIRSSFIETAWLFDAMVSAERRLIDSGALTYEGDQATTKDHFKSFFVARNGHEPNFGGIGDDHVPFLRRGVSVLHVIANPFPRGWHKLEDNASLLHMPTMRRWNLILRVFMAEYLGLLPDASHSTRDGAPGFQRSSSELTSNTTSWVLDDATVL</sequence>
<dbReference type="InterPro" id="IPR037457">
    <property type="entry name" value="M28_QC"/>
</dbReference>
<evidence type="ECO:0000256" key="1">
    <source>
        <dbReference type="ARBA" id="ARBA00022679"/>
    </source>
</evidence>
<reference evidence="5 6" key="1">
    <citation type="submission" date="2022-09" db="EMBL/GenBank/DDBJ databases">
        <authorList>
            <person name="Palmer J.M."/>
        </authorList>
    </citation>
    <scope>NUCLEOTIDE SEQUENCE [LARGE SCALE GENOMIC DNA]</scope>
    <source>
        <strain evidence="5 6">DSM 7382</strain>
    </source>
</reference>
<dbReference type="InterPro" id="IPR040234">
    <property type="entry name" value="QC/QCL"/>
</dbReference>
<dbReference type="GO" id="GO:0006508">
    <property type="term" value="P:proteolysis"/>
    <property type="evidence" value="ECO:0007669"/>
    <property type="project" value="UniProtKB-KW"/>
</dbReference>
<dbReference type="PANTHER" id="PTHR12283">
    <property type="entry name" value="GLUTAMINYL-PEPTIDE CYCLOTRANSFERASE"/>
    <property type="match status" value="1"/>
</dbReference>
<comment type="caution">
    <text evidence="5">The sequence shown here is derived from an EMBL/GenBank/DDBJ whole genome shotgun (WGS) entry which is preliminary data.</text>
</comment>
<dbReference type="CDD" id="cd03880">
    <property type="entry name" value="M28_QC_like"/>
    <property type="match status" value="1"/>
</dbReference>
<evidence type="ECO:0000256" key="3">
    <source>
        <dbReference type="RuleBase" id="RU361240"/>
    </source>
</evidence>
<evidence type="ECO:0000259" key="4">
    <source>
        <dbReference type="Pfam" id="PF04389"/>
    </source>
</evidence>
<evidence type="ECO:0000313" key="6">
    <source>
        <dbReference type="Proteomes" id="UP001385951"/>
    </source>
</evidence>
<comment type="similarity">
    <text evidence="3">Belongs to the peptidase M28 family.</text>
</comment>
<dbReference type="FunFam" id="3.40.630.10:FF:000081">
    <property type="entry name" value="Peptide hydrolase"/>
    <property type="match status" value="1"/>
</dbReference>
<dbReference type="InterPro" id="IPR007484">
    <property type="entry name" value="Peptidase_M28"/>
</dbReference>
<evidence type="ECO:0000256" key="2">
    <source>
        <dbReference type="ARBA" id="ARBA00023315"/>
    </source>
</evidence>
<dbReference type="AlphaFoldDB" id="A0AAW0G5X7"/>
<gene>
    <name evidence="5" type="ORF">QCA50_009590</name>
</gene>
<keyword evidence="3" id="KW-0378">Hydrolase</keyword>
<keyword evidence="3" id="KW-0862">Zinc</keyword>
<keyword evidence="3" id="KW-0645">Protease</keyword>
<dbReference type="EMBL" id="JASBNA010000014">
    <property type="protein sequence ID" value="KAK7687089.1"/>
    <property type="molecule type" value="Genomic_DNA"/>
</dbReference>
<dbReference type="Proteomes" id="UP001385951">
    <property type="component" value="Unassembled WGS sequence"/>
</dbReference>
<proteinExistence type="inferred from homology"/>
<keyword evidence="1" id="KW-0808">Transferase</keyword>
<keyword evidence="6" id="KW-1185">Reference proteome</keyword>
<name>A0AAW0G5X7_9APHY</name>
<dbReference type="GO" id="GO:0008270">
    <property type="term" value="F:zinc ion binding"/>
    <property type="evidence" value="ECO:0007669"/>
    <property type="project" value="TreeGrafter"/>
</dbReference>
<dbReference type="GO" id="GO:0016603">
    <property type="term" value="F:glutaminyl-peptide cyclotransferase activity"/>
    <property type="evidence" value="ECO:0007669"/>
    <property type="project" value="InterPro"/>
</dbReference>
<accession>A0AAW0G5X7</accession>
<evidence type="ECO:0000313" key="5">
    <source>
        <dbReference type="EMBL" id="KAK7687089.1"/>
    </source>
</evidence>
<dbReference type="Gene3D" id="3.40.630.10">
    <property type="entry name" value="Zn peptidases"/>
    <property type="match status" value="1"/>
</dbReference>
<keyword evidence="2" id="KW-0012">Acyltransferase</keyword>
<protein>
    <recommendedName>
        <fullName evidence="3">Peptide hydrolase</fullName>
        <ecNumber evidence="3">3.4.-.-</ecNumber>
    </recommendedName>
</protein>
<dbReference type="Pfam" id="PF04389">
    <property type="entry name" value="Peptidase_M28"/>
    <property type="match status" value="1"/>
</dbReference>
<feature type="domain" description="Peptidase M28" evidence="4">
    <location>
        <begin position="128"/>
        <end position="384"/>
    </location>
</feature>
<keyword evidence="3" id="KW-0479">Metal-binding</keyword>
<organism evidence="5 6">
    <name type="scientific">Cerrena zonata</name>
    <dbReference type="NCBI Taxonomy" id="2478898"/>
    <lineage>
        <taxon>Eukaryota</taxon>
        <taxon>Fungi</taxon>
        <taxon>Dikarya</taxon>
        <taxon>Basidiomycota</taxon>
        <taxon>Agaricomycotina</taxon>
        <taxon>Agaricomycetes</taxon>
        <taxon>Polyporales</taxon>
        <taxon>Cerrenaceae</taxon>
        <taxon>Cerrena</taxon>
    </lineage>
</organism>